<keyword evidence="2" id="KW-0812">Transmembrane</keyword>
<reference evidence="3" key="1">
    <citation type="submission" date="2019-03" db="EMBL/GenBank/DDBJ databases">
        <authorList>
            <person name="Mank J."/>
            <person name="Almeida P."/>
        </authorList>
    </citation>
    <scope>NUCLEOTIDE SEQUENCE</scope>
    <source>
        <strain evidence="3">78183</strain>
    </source>
</reference>
<evidence type="ECO:0000256" key="2">
    <source>
        <dbReference type="SAM" id="Phobius"/>
    </source>
</evidence>
<proteinExistence type="predicted"/>
<feature type="transmembrane region" description="Helical" evidence="2">
    <location>
        <begin position="166"/>
        <end position="192"/>
    </location>
</feature>
<feature type="compositionally biased region" description="Basic and acidic residues" evidence="1">
    <location>
        <begin position="81"/>
        <end position="99"/>
    </location>
</feature>
<dbReference type="AlphaFoldDB" id="A0A6N2MLM2"/>
<feature type="region of interest" description="Disordered" evidence="1">
    <location>
        <begin position="81"/>
        <end position="103"/>
    </location>
</feature>
<dbReference type="EMBL" id="CAADRP010001818">
    <property type="protein sequence ID" value="VFU53453.1"/>
    <property type="molecule type" value="Genomic_DNA"/>
</dbReference>
<keyword evidence="2" id="KW-1133">Transmembrane helix</keyword>
<evidence type="ECO:0000256" key="1">
    <source>
        <dbReference type="SAM" id="MobiDB-lite"/>
    </source>
</evidence>
<gene>
    <name evidence="3" type="ORF">SVIM_LOCUS371156</name>
</gene>
<feature type="region of interest" description="Disordered" evidence="1">
    <location>
        <begin position="126"/>
        <end position="148"/>
    </location>
</feature>
<feature type="region of interest" description="Disordered" evidence="1">
    <location>
        <begin position="1"/>
        <end position="22"/>
    </location>
</feature>
<name>A0A6N2MLM2_SALVM</name>
<keyword evidence="2" id="KW-0472">Membrane</keyword>
<evidence type="ECO:0000313" key="3">
    <source>
        <dbReference type="EMBL" id="VFU53453.1"/>
    </source>
</evidence>
<protein>
    <submittedName>
        <fullName evidence="3">Uncharacterized protein</fullName>
    </submittedName>
</protein>
<accession>A0A6N2MLM2</accession>
<organism evidence="3">
    <name type="scientific">Salix viminalis</name>
    <name type="common">Common osier</name>
    <name type="synonym">Basket willow</name>
    <dbReference type="NCBI Taxonomy" id="40686"/>
    <lineage>
        <taxon>Eukaryota</taxon>
        <taxon>Viridiplantae</taxon>
        <taxon>Streptophyta</taxon>
        <taxon>Embryophyta</taxon>
        <taxon>Tracheophyta</taxon>
        <taxon>Spermatophyta</taxon>
        <taxon>Magnoliopsida</taxon>
        <taxon>eudicotyledons</taxon>
        <taxon>Gunneridae</taxon>
        <taxon>Pentapetalae</taxon>
        <taxon>rosids</taxon>
        <taxon>fabids</taxon>
        <taxon>Malpighiales</taxon>
        <taxon>Salicaceae</taxon>
        <taxon>Saliceae</taxon>
        <taxon>Salix</taxon>
    </lineage>
</organism>
<sequence length="194" mass="22060">MDGQNPRSWGQEASSNRPSTSKLFSVRKHAGGMLAARLFSKIKIQNLEEVAQLYNKVHSIHSLLQIWENYLLFSKAKKGAKVRDQNQDGRSREDGEQRQTSKITSRLTMCQSCHSSLLAQIVPKSPLDNFNRRSGRGKGDDEDDGERDRLKMELARERMKNKRIKLCGLMEVILQVMTVLSISTFLLVIVLMQG</sequence>